<feature type="region of interest" description="Disordered" evidence="1">
    <location>
        <begin position="532"/>
        <end position="551"/>
    </location>
</feature>
<name>K0THK6_THAOC</name>
<dbReference type="EMBL" id="AGNL01001524">
    <property type="protein sequence ID" value="EJK76950.1"/>
    <property type="molecule type" value="Genomic_DNA"/>
</dbReference>
<feature type="compositionally biased region" description="Polar residues" evidence="1">
    <location>
        <begin position="630"/>
        <end position="640"/>
    </location>
</feature>
<gene>
    <name evidence="2" type="ORF">THAOC_01257</name>
</gene>
<evidence type="ECO:0000256" key="1">
    <source>
        <dbReference type="SAM" id="MobiDB-lite"/>
    </source>
</evidence>
<feature type="region of interest" description="Disordered" evidence="1">
    <location>
        <begin position="589"/>
        <end position="640"/>
    </location>
</feature>
<keyword evidence="3" id="KW-1185">Reference proteome</keyword>
<proteinExistence type="predicted"/>
<evidence type="ECO:0000313" key="2">
    <source>
        <dbReference type="EMBL" id="EJK76950.1"/>
    </source>
</evidence>
<evidence type="ECO:0000313" key="3">
    <source>
        <dbReference type="Proteomes" id="UP000266841"/>
    </source>
</evidence>
<comment type="caution">
    <text evidence="2">The sequence shown here is derived from an EMBL/GenBank/DDBJ whole genome shotgun (WGS) entry which is preliminary data.</text>
</comment>
<organism evidence="2 3">
    <name type="scientific">Thalassiosira oceanica</name>
    <name type="common">Marine diatom</name>
    <dbReference type="NCBI Taxonomy" id="159749"/>
    <lineage>
        <taxon>Eukaryota</taxon>
        <taxon>Sar</taxon>
        <taxon>Stramenopiles</taxon>
        <taxon>Ochrophyta</taxon>
        <taxon>Bacillariophyta</taxon>
        <taxon>Coscinodiscophyceae</taxon>
        <taxon>Thalassiosirophycidae</taxon>
        <taxon>Thalassiosirales</taxon>
        <taxon>Thalassiosiraceae</taxon>
        <taxon>Thalassiosira</taxon>
    </lineage>
</organism>
<accession>K0THK6</accession>
<feature type="compositionally biased region" description="Basic and acidic residues" evidence="1">
    <location>
        <begin position="600"/>
        <end position="611"/>
    </location>
</feature>
<feature type="compositionally biased region" description="Low complexity" evidence="1">
    <location>
        <begin position="589"/>
        <end position="599"/>
    </location>
</feature>
<reference evidence="2 3" key="1">
    <citation type="journal article" date="2012" name="Genome Biol.">
        <title>Genome and low-iron response of an oceanic diatom adapted to chronic iron limitation.</title>
        <authorList>
            <person name="Lommer M."/>
            <person name="Specht M."/>
            <person name="Roy A.S."/>
            <person name="Kraemer L."/>
            <person name="Andreson R."/>
            <person name="Gutowska M.A."/>
            <person name="Wolf J."/>
            <person name="Bergner S.V."/>
            <person name="Schilhabel M.B."/>
            <person name="Klostermeier U.C."/>
            <person name="Beiko R.G."/>
            <person name="Rosenstiel P."/>
            <person name="Hippler M."/>
            <person name="Laroche J."/>
        </authorList>
    </citation>
    <scope>NUCLEOTIDE SEQUENCE [LARGE SCALE GENOMIC DNA]</scope>
    <source>
        <strain evidence="2 3">CCMP1005</strain>
    </source>
</reference>
<sequence length="640" mass="71443">MSQTEVSFSPYNWAALSGVQLRGQNHGPVFRALSRWVLAGAPAPTLSIGDAGLYNTPLQPFLVLLRRDCVDHLAAALGPRTRTLNTTLRVLNLPVLLVKMMDGEGEGWLPLAVLGDRDLRLNTGEDKSRGIPFYDTSKTREKLLEHAKDGTLLRYRGKALELKNTCSEYKEEFGPAEFRKHVNNERQRKLSWELQEANSPQYRMQYESSLEQSVDVRGDLSCEFESSSLDDHCDEGPDYVIDTAEYAADSYCKREVDPRTDNLIRWLTETQVSSEVVRQVSQACYYHLEGRFQPIGVLRSTRLFWFYFKASLKPTSPIPKSQIEWSDASNNGDKAYKNRVELYTQALQMNSISALDPVNISNNPPGTLPFITTGHEIDPGYYTNVMTILKQISHPILADIMNPVFDDQYDSINVYEPVFTAEGVAYHDQLKSEVDDICDGDVKRPLDIALNSAFEGDDVVVETDKTKTANILSCGKGIPLKKLKLLLPPEYTGSNVKDAHSLDIDVIMLHNLDTKTSEEMASELFKQLKSKMGGAMTNGNGDEEFSDQSDDTQQTFLGALERLSFQACSCRHDPPDPDSAEDIERQFRQAAAAANGQANHTKDDQAGDDRSVASNLTFAQDDDTLGTPIETLNESPKTKP</sequence>
<feature type="compositionally biased region" description="Acidic residues" evidence="1">
    <location>
        <begin position="541"/>
        <end position="550"/>
    </location>
</feature>
<dbReference type="AlphaFoldDB" id="K0THK6"/>
<dbReference type="Proteomes" id="UP000266841">
    <property type="component" value="Unassembled WGS sequence"/>
</dbReference>
<protein>
    <submittedName>
        <fullName evidence="2">Uncharacterized protein</fullName>
    </submittedName>
</protein>